<dbReference type="Proteomes" id="UP001433268">
    <property type="component" value="Unassembled WGS sequence"/>
</dbReference>
<proteinExistence type="predicted"/>
<accession>A0ABR1X4W2</accession>
<feature type="region of interest" description="Disordered" evidence="1">
    <location>
        <begin position="1"/>
        <end position="168"/>
    </location>
</feature>
<organism evidence="2 3">
    <name type="scientific">Apiospora hydei</name>
    <dbReference type="NCBI Taxonomy" id="1337664"/>
    <lineage>
        <taxon>Eukaryota</taxon>
        <taxon>Fungi</taxon>
        <taxon>Dikarya</taxon>
        <taxon>Ascomycota</taxon>
        <taxon>Pezizomycotina</taxon>
        <taxon>Sordariomycetes</taxon>
        <taxon>Xylariomycetidae</taxon>
        <taxon>Amphisphaeriales</taxon>
        <taxon>Apiosporaceae</taxon>
        <taxon>Apiospora</taxon>
    </lineage>
</organism>
<feature type="compositionally biased region" description="Polar residues" evidence="1">
    <location>
        <begin position="62"/>
        <end position="87"/>
    </location>
</feature>
<dbReference type="RefSeq" id="XP_066673359.1">
    <property type="nucleotide sequence ID" value="XM_066809741.1"/>
</dbReference>
<dbReference type="EMBL" id="JAQQWN010000004">
    <property type="protein sequence ID" value="KAK8090465.1"/>
    <property type="molecule type" value="Genomic_DNA"/>
</dbReference>
<gene>
    <name evidence="2" type="ORF">PG997_005426</name>
</gene>
<evidence type="ECO:0000313" key="2">
    <source>
        <dbReference type="EMBL" id="KAK8090465.1"/>
    </source>
</evidence>
<name>A0ABR1X4W2_9PEZI</name>
<dbReference type="GeneID" id="92042801"/>
<evidence type="ECO:0000256" key="1">
    <source>
        <dbReference type="SAM" id="MobiDB-lite"/>
    </source>
</evidence>
<sequence>MPSILDRFAGSTKPRSGHNTSNTGHSKSSSRHRESENPAQKTRSSHSKRHPDQTVFECDVQDPNSSTETSQSGHQNKVVQHRGNTSSPPEPLDAPKKKGRKKSSNGSRSHAKSGQDHDKHQEAEKGKNHTTPSDKKHRRGHKSDDRAHRKESNTCRDPTISLATATTLPDESQAVTAIRCGAMRTVRDGAPGKEWAQIMGLYALFFESENPLEVKANEALAKNYGLSWTAWRPMKLNSRHSSLEVIDGEETAICRFLSVRADNTKDLLIQTWLWQAAMPFHHQSSREGRLQTFPRSSEGCSRRFKHYDTWLRFCNLINTISLDGYVVVALSDNKSKIPQVVGAIEIEADKLAELEHYQKCFKEKLLKSDRCAPVWCLRDFAVQDGLQFEALESNLMECFTQPAEKEPVARVTFMHFRNEMTWWEHYGFHCRVYEQDFCYATWSARRVIKSGGALPLSYAPSGLAESTSDGTYVMRFLEGPDDTRHYLDSGPGHALVKSTLEVDDDIPIRAGDVYVLETSDPEKYPLPCWDLLNLHYHIQKVTYNFKARGAQESLSGGPPPDVDGDVLRARKMQSPSTNLWADDVLEAVRDEVISEEDGWKWVIGLEELEEERQLRRRHELAELMEDLEEGEFEDTD</sequence>
<evidence type="ECO:0000313" key="3">
    <source>
        <dbReference type="Proteomes" id="UP001433268"/>
    </source>
</evidence>
<keyword evidence="3" id="KW-1185">Reference proteome</keyword>
<feature type="compositionally biased region" description="Basic and acidic residues" evidence="1">
    <location>
        <begin position="113"/>
        <end position="127"/>
    </location>
</feature>
<comment type="caution">
    <text evidence="2">The sequence shown here is derived from an EMBL/GenBank/DDBJ whole genome shotgun (WGS) entry which is preliminary data.</text>
</comment>
<feature type="compositionally biased region" description="Polar residues" evidence="1">
    <location>
        <begin position="13"/>
        <end position="24"/>
    </location>
</feature>
<evidence type="ECO:0008006" key="4">
    <source>
        <dbReference type="Google" id="ProtNLM"/>
    </source>
</evidence>
<protein>
    <recommendedName>
        <fullName evidence="4">HNH nuclease domain-containing protein</fullName>
    </recommendedName>
</protein>
<feature type="compositionally biased region" description="Basic and acidic residues" evidence="1">
    <location>
        <begin position="142"/>
        <end position="154"/>
    </location>
</feature>
<reference evidence="2 3" key="1">
    <citation type="submission" date="2023-01" db="EMBL/GenBank/DDBJ databases">
        <title>Analysis of 21 Apiospora genomes using comparative genomics revels a genus with tremendous synthesis potential of carbohydrate active enzymes and secondary metabolites.</title>
        <authorList>
            <person name="Sorensen T."/>
        </authorList>
    </citation>
    <scope>NUCLEOTIDE SEQUENCE [LARGE SCALE GENOMIC DNA]</scope>
    <source>
        <strain evidence="2 3">CBS 114990</strain>
    </source>
</reference>